<evidence type="ECO:0000259" key="8">
    <source>
        <dbReference type="PROSITE" id="PS50928"/>
    </source>
</evidence>
<dbReference type="InterPro" id="IPR035906">
    <property type="entry name" value="MetI-like_sf"/>
</dbReference>
<name>A0A2T0ZXC1_9ACTN</name>
<sequence>MTDKVTNKVRTPDTTVTQTPRQRRWLRLLLADKVSLVAAVVIVLIILAAILAPLLAPYSPSDQDLNSILSGPSGAHLLGTDDLGRDLLSRLIYGARVSLEASVIAVGVGLLIGVPVGLAAGYFGRWIDAILMRIVDTLLAFPALVLAIGVGAALGRGLVQAMIAVGIVFAPILARLVRGQVLTLRKRLFIEVATTYGTSTGRMIRRHVIPNVMRPVIVQATFLLAIGLLAEASLSFLGLGVQPPTASWGTMLQSSFQFITVAPSQIFAPGIAIAITVLSFNLLGDFLNDVLDPNTPLRPRRKRRRA</sequence>
<evidence type="ECO:0000256" key="4">
    <source>
        <dbReference type="ARBA" id="ARBA00022692"/>
    </source>
</evidence>
<evidence type="ECO:0000313" key="10">
    <source>
        <dbReference type="Proteomes" id="UP000237752"/>
    </source>
</evidence>
<evidence type="ECO:0000256" key="5">
    <source>
        <dbReference type="ARBA" id="ARBA00022989"/>
    </source>
</evidence>
<dbReference type="EMBL" id="PVUE01000013">
    <property type="protein sequence ID" value="PRZ40887.1"/>
    <property type="molecule type" value="Genomic_DNA"/>
</dbReference>
<protein>
    <submittedName>
        <fullName evidence="9">Peptide/nickel transport system permease protein</fullName>
    </submittedName>
</protein>
<dbReference type="OrthoDB" id="9812701at2"/>
<evidence type="ECO:0000256" key="1">
    <source>
        <dbReference type="ARBA" id="ARBA00004651"/>
    </source>
</evidence>
<dbReference type="InterPro" id="IPR050366">
    <property type="entry name" value="BP-dependent_transpt_permease"/>
</dbReference>
<keyword evidence="3" id="KW-1003">Cell membrane</keyword>
<feature type="transmembrane region" description="Helical" evidence="7">
    <location>
        <begin position="101"/>
        <end position="123"/>
    </location>
</feature>
<feature type="transmembrane region" description="Helical" evidence="7">
    <location>
        <begin position="212"/>
        <end position="236"/>
    </location>
</feature>
<dbReference type="SUPFAM" id="SSF161098">
    <property type="entry name" value="MetI-like"/>
    <property type="match status" value="1"/>
</dbReference>
<dbReference type="GO" id="GO:0055085">
    <property type="term" value="P:transmembrane transport"/>
    <property type="evidence" value="ECO:0007669"/>
    <property type="project" value="InterPro"/>
</dbReference>
<reference evidence="9 10" key="1">
    <citation type="submission" date="2018-03" db="EMBL/GenBank/DDBJ databases">
        <title>Genomic Encyclopedia of Archaeal and Bacterial Type Strains, Phase II (KMG-II): from individual species to whole genera.</title>
        <authorList>
            <person name="Goeker M."/>
        </authorList>
    </citation>
    <scope>NUCLEOTIDE SEQUENCE [LARGE SCALE GENOMIC DNA]</scope>
    <source>
        <strain evidence="9 10">DSM 100065</strain>
    </source>
</reference>
<dbReference type="InterPro" id="IPR025966">
    <property type="entry name" value="OppC_N"/>
</dbReference>
<feature type="transmembrane region" description="Helical" evidence="7">
    <location>
        <begin position="158"/>
        <end position="177"/>
    </location>
</feature>
<comment type="similarity">
    <text evidence="7">Belongs to the binding-protein-dependent transport system permease family.</text>
</comment>
<dbReference type="PANTHER" id="PTHR43386:SF1">
    <property type="entry name" value="D,D-DIPEPTIDE TRANSPORT SYSTEM PERMEASE PROTEIN DDPC-RELATED"/>
    <property type="match status" value="1"/>
</dbReference>
<comment type="caution">
    <text evidence="9">The sequence shown here is derived from an EMBL/GenBank/DDBJ whole genome shotgun (WGS) entry which is preliminary data.</text>
</comment>
<dbReference type="AlphaFoldDB" id="A0A2T0ZXC1"/>
<dbReference type="Pfam" id="PF12911">
    <property type="entry name" value="OppC_N"/>
    <property type="match status" value="1"/>
</dbReference>
<keyword evidence="2 7" id="KW-0813">Transport</keyword>
<evidence type="ECO:0000313" key="9">
    <source>
        <dbReference type="EMBL" id="PRZ40887.1"/>
    </source>
</evidence>
<evidence type="ECO:0000256" key="3">
    <source>
        <dbReference type="ARBA" id="ARBA00022475"/>
    </source>
</evidence>
<feature type="transmembrane region" description="Helical" evidence="7">
    <location>
        <begin position="256"/>
        <end position="278"/>
    </location>
</feature>
<keyword evidence="5 7" id="KW-1133">Transmembrane helix</keyword>
<comment type="subcellular location">
    <subcellularLocation>
        <location evidence="1 7">Cell membrane</location>
        <topology evidence="1 7">Multi-pass membrane protein</topology>
    </subcellularLocation>
</comment>
<proteinExistence type="inferred from homology"/>
<dbReference type="InterPro" id="IPR000515">
    <property type="entry name" value="MetI-like"/>
</dbReference>
<keyword evidence="6 7" id="KW-0472">Membrane</keyword>
<keyword evidence="4 7" id="KW-0812">Transmembrane</keyword>
<feature type="transmembrane region" description="Helical" evidence="7">
    <location>
        <begin position="130"/>
        <end position="152"/>
    </location>
</feature>
<keyword evidence="10" id="KW-1185">Reference proteome</keyword>
<evidence type="ECO:0000256" key="2">
    <source>
        <dbReference type="ARBA" id="ARBA00022448"/>
    </source>
</evidence>
<dbReference type="RefSeq" id="WP_106349823.1">
    <property type="nucleotide sequence ID" value="NZ_PVUE01000013.1"/>
</dbReference>
<dbReference type="Proteomes" id="UP000237752">
    <property type="component" value="Unassembled WGS sequence"/>
</dbReference>
<gene>
    <name evidence="9" type="ORF">CLV47_11352</name>
</gene>
<dbReference type="Gene3D" id="1.10.3720.10">
    <property type="entry name" value="MetI-like"/>
    <property type="match status" value="1"/>
</dbReference>
<dbReference type="GO" id="GO:0005886">
    <property type="term" value="C:plasma membrane"/>
    <property type="evidence" value="ECO:0007669"/>
    <property type="project" value="UniProtKB-SubCell"/>
</dbReference>
<dbReference type="PANTHER" id="PTHR43386">
    <property type="entry name" value="OLIGOPEPTIDE TRANSPORT SYSTEM PERMEASE PROTEIN APPC"/>
    <property type="match status" value="1"/>
</dbReference>
<evidence type="ECO:0000256" key="7">
    <source>
        <dbReference type="RuleBase" id="RU363032"/>
    </source>
</evidence>
<dbReference type="CDD" id="cd06261">
    <property type="entry name" value="TM_PBP2"/>
    <property type="match status" value="1"/>
</dbReference>
<dbReference type="PROSITE" id="PS50928">
    <property type="entry name" value="ABC_TM1"/>
    <property type="match status" value="1"/>
</dbReference>
<feature type="transmembrane region" description="Helical" evidence="7">
    <location>
        <begin position="34"/>
        <end position="56"/>
    </location>
</feature>
<accession>A0A2T0ZXC1</accession>
<evidence type="ECO:0000256" key="6">
    <source>
        <dbReference type="ARBA" id="ARBA00023136"/>
    </source>
</evidence>
<dbReference type="Pfam" id="PF00528">
    <property type="entry name" value="BPD_transp_1"/>
    <property type="match status" value="1"/>
</dbReference>
<feature type="domain" description="ABC transmembrane type-1" evidence="8">
    <location>
        <begin position="95"/>
        <end position="284"/>
    </location>
</feature>
<organism evidence="9 10">
    <name type="scientific">Antricoccus suffuscus</name>
    <dbReference type="NCBI Taxonomy" id="1629062"/>
    <lineage>
        <taxon>Bacteria</taxon>
        <taxon>Bacillati</taxon>
        <taxon>Actinomycetota</taxon>
        <taxon>Actinomycetes</taxon>
        <taxon>Geodermatophilales</taxon>
        <taxon>Antricoccaceae</taxon>
        <taxon>Antricoccus</taxon>
    </lineage>
</organism>